<comment type="similarity">
    <text evidence="2 4">Belongs to the bacterial solute-binding protein 3 family.</text>
</comment>
<dbReference type="Pfam" id="PF00497">
    <property type="entry name" value="SBP_bac_3"/>
    <property type="match status" value="1"/>
</dbReference>
<dbReference type="SMART" id="SM00062">
    <property type="entry name" value="PBPb"/>
    <property type="match status" value="1"/>
</dbReference>
<proteinExistence type="inferred from homology"/>
<dbReference type="eggNOG" id="COG0834">
    <property type="taxonomic scope" value="Bacteria"/>
</dbReference>
<dbReference type="Proteomes" id="UP000001817">
    <property type="component" value="Chromosome 3"/>
</dbReference>
<dbReference type="PROSITE" id="PS01039">
    <property type="entry name" value="SBP_BACTERIAL_3"/>
    <property type="match status" value="1"/>
</dbReference>
<dbReference type="Gene3D" id="3.40.190.10">
    <property type="entry name" value="Periplasmic binding protein-like II"/>
    <property type="match status" value="2"/>
</dbReference>
<organism evidence="7 8">
    <name type="scientific">Paraburkholderia xenovorans (strain LB400)</name>
    <dbReference type="NCBI Taxonomy" id="266265"/>
    <lineage>
        <taxon>Bacteria</taxon>
        <taxon>Pseudomonadati</taxon>
        <taxon>Pseudomonadota</taxon>
        <taxon>Betaproteobacteria</taxon>
        <taxon>Burkholderiales</taxon>
        <taxon>Burkholderiaceae</taxon>
        <taxon>Paraburkholderia</taxon>
    </lineage>
</organism>
<feature type="signal peptide" evidence="5">
    <location>
        <begin position="1"/>
        <end position="35"/>
    </location>
</feature>
<feature type="chain" id="PRO_5004182417" evidence="5">
    <location>
        <begin position="36"/>
        <end position="296"/>
    </location>
</feature>
<comment type="subcellular location">
    <subcellularLocation>
        <location evidence="1">Cell envelope</location>
    </subcellularLocation>
</comment>
<dbReference type="EMBL" id="CP000272">
    <property type="protein sequence ID" value="ABE37173.1"/>
    <property type="molecule type" value="Genomic_DNA"/>
</dbReference>
<dbReference type="KEGG" id="bxe:Bxe_C1316"/>
<reference evidence="7 8" key="1">
    <citation type="journal article" date="2006" name="Proc. Natl. Acad. Sci. U.S.A.">
        <title>Burkholderia xenovorans LB400 harbors a multi-replicon, 9.73-Mbp genome shaped for versatility.</title>
        <authorList>
            <person name="Chain P.S."/>
            <person name="Denef V.J."/>
            <person name="Konstantinidis K.T."/>
            <person name="Vergez L.M."/>
            <person name="Agullo L."/>
            <person name="Reyes V.L."/>
            <person name="Hauser L."/>
            <person name="Cordova M."/>
            <person name="Gomez L."/>
            <person name="Gonzalez M."/>
            <person name="Land M."/>
            <person name="Lao V."/>
            <person name="Larimer F."/>
            <person name="LiPuma J.J."/>
            <person name="Mahenthiralingam E."/>
            <person name="Malfatti S.A."/>
            <person name="Marx C.J."/>
            <person name="Parnell J.J."/>
            <person name="Ramette A."/>
            <person name="Richardson P."/>
            <person name="Seeger M."/>
            <person name="Smith D."/>
            <person name="Spilker T."/>
            <person name="Sul W.J."/>
            <person name="Tsoi T.V."/>
            <person name="Ulrich L.E."/>
            <person name="Zhulin I.B."/>
            <person name="Tiedje J.M."/>
        </authorList>
    </citation>
    <scope>NUCLEOTIDE SEQUENCE [LARGE SCALE GENOMIC DNA]</scope>
    <source>
        <strain evidence="7 8">LB400</strain>
    </source>
</reference>
<dbReference type="OrthoDB" id="368476at2"/>
<dbReference type="STRING" id="266265.Bxe_C1316"/>
<evidence type="ECO:0000313" key="8">
    <source>
        <dbReference type="Proteomes" id="UP000001817"/>
    </source>
</evidence>
<dbReference type="InterPro" id="IPR018313">
    <property type="entry name" value="SBP_3_CS"/>
</dbReference>
<evidence type="ECO:0000313" key="7">
    <source>
        <dbReference type="EMBL" id="ABE37173.1"/>
    </source>
</evidence>
<evidence type="ECO:0000256" key="4">
    <source>
        <dbReference type="RuleBase" id="RU003744"/>
    </source>
</evidence>
<dbReference type="RefSeq" id="WP_011494399.1">
    <property type="nucleotide sequence ID" value="NC_007953.1"/>
</dbReference>
<protein>
    <submittedName>
        <fullName evidence="7">Amino acid ABC transporter substrate-binding protein, PAAT family</fullName>
    </submittedName>
</protein>
<dbReference type="CDD" id="cd01004">
    <property type="entry name" value="PBP2_MidA_like"/>
    <property type="match status" value="1"/>
</dbReference>
<keyword evidence="8" id="KW-1185">Reference proteome</keyword>
<dbReference type="PANTHER" id="PTHR35936">
    <property type="entry name" value="MEMBRANE-BOUND LYTIC MUREIN TRANSGLYCOSYLASE F"/>
    <property type="match status" value="1"/>
</dbReference>
<dbReference type="KEGG" id="bxb:DR64_8498"/>
<dbReference type="PANTHER" id="PTHR35936:SF17">
    <property type="entry name" value="ARGININE-BINDING EXTRACELLULAR PROTEIN ARTP"/>
    <property type="match status" value="1"/>
</dbReference>
<gene>
    <name evidence="7" type="ORF">Bxe_C1316</name>
</gene>
<evidence type="ECO:0000256" key="3">
    <source>
        <dbReference type="ARBA" id="ARBA00022729"/>
    </source>
</evidence>
<accession>Q13FG6</accession>
<dbReference type="PATRIC" id="fig|266265.5.peg.9069"/>
<dbReference type="SUPFAM" id="SSF53850">
    <property type="entry name" value="Periplasmic binding protein-like II"/>
    <property type="match status" value="1"/>
</dbReference>
<feature type="domain" description="Solute-binding protein family 3/N-terminal" evidence="6">
    <location>
        <begin position="54"/>
        <end position="284"/>
    </location>
</feature>
<sequence>MNKYVCMVFARSKKHVVSAVIVATIMAVSAAPAMAAPDAAARGLLPASVRDAGALTVGMPLDYEPYNFMGADGKAQGLDVDIFNGIAETLGLKPQINRMGFASIIPAVSGARIQVGMSGIGILPARLKVVSFVRYSVATNGLVVASGNPAKINTHDACGHTIALEKGTSPELYWETAANDCTKQGKPKMNLLVLDGEGPQMLAIQSGRAEAAGVGYATAVVVAQHSGGKLSVAEGGAAPGGELDCGVAISKDDPQLGNAIAAALKVMVANGSYDAIFRKWGLSALRSTPSFVAEAQ</sequence>
<keyword evidence="3 5" id="KW-0732">Signal</keyword>
<evidence type="ECO:0000256" key="1">
    <source>
        <dbReference type="ARBA" id="ARBA00004196"/>
    </source>
</evidence>
<evidence type="ECO:0000256" key="2">
    <source>
        <dbReference type="ARBA" id="ARBA00010333"/>
    </source>
</evidence>
<evidence type="ECO:0000256" key="5">
    <source>
        <dbReference type="SAM" id="SignalP"/>
    </source>
</evidence>
<evidence type="ECO:0000259" key="6">
    <source>
        <dbReference type="SMART" id="SM00062"/>
    </source>
</evidence>
<name>Q13FG6_PARXL</name>
<dbReference type="GO" id="GO:0030313">
    <property type="term" value="C:cell envelope"/>
    <property type="evidence" value="ECO:0007669"/>
    <property type="project" value="UniProtKB-SubCell"/>
</dbReference>
<dbReference type="AlphaFoldDB" id="Q13FG6"/>
<dbReference type="InterPro" id="IPR001638">
    <property type="entry name" value="Solute-binding_3/MltF_N"/>
</dbReference>